<evidence type="ECO:0000256" key="1">
    <source>
        <dbReference type="SAM" id="Phobius"/>
    </source>
</evidence>
<gene>
    <name evidence="2" type="ORF">ACFOW3_25095</name>
</gene>
<sequence length="52" mass="5702">MLEVVNQFLADPILVGVILFAVCVNAGALGLKWERRREAMGDAEARARSQSE</sequence>
<feature type="transmembrane region" description="Helical" evidence="1">
    <location>
        <begin position="12"/>
        <end position="31"/>
    </location>
</feature>
<dbReference type="Proteomes" id="UP001595693">
    <property type="component" value="Unassembled WGS sequence"/>
</dbReference>
<reference evidence="3" key="1">
    <citation type="journal article" date="2019" name="Int. J. Syst. Evol. Microbiol.">
        <title>The Global Catalogue of Microorganisms (GCM) 10K type strain sequencing project: providing services to taxonomists for standard genome sequencing and annotation.</title>
        <authorList>
            <consortium name="The Broad Institute Genomics Platform"/>
            <consortium name="The Broad Institute Genome Sequencing Center for Infectious Disease"/>
            <person name="Wu L."/>
            <person name="Ma J."/>
        </authorList>
    </citation>
    <scope>NUCLEOTIDE SEQUENCE [LARGE SCALE GENOMIC DNA]</scope>
    <source>
        <strain evidence="3">CCUG 2113</strain>
    </source>
</reference>
<comment type="caution">
    <text evidence="2">The sequence shown here is derived from an EMBL/GenBank/DDBJ whole genome shotgun (WGS) entry which is preliminary data.</text>
</comment>
<accession>A0ABV8DI24</accession>
<evidence type="ECO:0000313" key="3">
    <source>
        <dbReference type="Proteomes" id="UP001595693"/>
    </source>
</evidence>
<dbReference type="RefSeq" id="WP_156358878.1">
    <property type="nucleotide sequence ID" value="NZ_JAMXAX010000194.1"/>
</dbReference>
<name>A0ABV8DI24_9BURK</name>
<keyword evidence="3" id="KW-1185">Reference proteome</keyword>
<keyword evidence="1" id="KW-1133">Transmembrane helix</keyword>
<organism evidence="2 3">
    <name type="scientific">Acidovorax facilis</name>
    <dbReference type="NCBI Taxonomy" id="12917"/>
    <lineage>
        <taxon>Bacteria</taxon>
        <taxon>Pseudomonadati</taxon>
        <taxon>Pseudomonadota</taxon>
        <taxon>Betaproteobacteria</taxon>
        <taxon>Burkholderiales</taxon>
        <taxon>Comamonadaceae</taxon>
        <taxon>Acidovorax</taxon>
    </lineage>
</organism>
<keyword evidence="1" id="KW-0812">Transmembrane</keyword>
<protein>
    <submittedName>
        <fullName evidence="2">Uncharacterized protein</fullName>
    </submittedName>
</protein>
<proteinExistence type="predicted"/>
<keyword evidence="1" id="KW-0472">Membrane</keyword>
<evidence type="ECO:0000313" key="2">
    <source>
        <dbReference type="EMBL" id="MFC3937903.1"/>
    </source>
</evidence>
<dbReference type="EMBL" id="JBHSAJ010000148">
    <property type="protein sequence ID" value="MFC3937903.1"/>
    <property type="molecule type" value="Genomic_DNA"/>
</dbReference>